<reference evidence="2 3" key="1">
    <citation type="journal article" date="2012" name="Eukaryot. Cell">
        <title>Genome sequence of the Trichosporon asahii environmental strain CBS 8904.</title>
        <authorList>
            <person name="Yang R.Y."/>
            <person name="Li H.T."/>
            <person name="Zhu H."/>
            <person name="Zhou G.P."/>
            <person name="Wang M."/>
            <person name="Wang L."/>
        </authorList>
    </citation>
    <scope>NUCLEOTIDE SEQUENCE [LARGE SCALE GENOMIC DNA]</scope>
    <source>
        <strain evidence="2 3">CBS 8904</strain>
    </source>
</reference>
<evidence type="ECO:0000256" key="1">
    <source>
        <dbReference type="SAM" id="MobiDB-lite"/>
    </source>
</evidence>
<accession>K1VJR8</accession>
<dbReference type="Proteomes" id="UP000006757">
    <property type="component" value="Unassembled WGS sequence"/>
</dbReference>
<proteinExistence type="predicted"/>
<dbReference type="HOGENOM" id="CLU_761157_0_0_1"/>
<name>K1VJR8_TRIAC</name>
<evidence type="ECO:0000313" key="3">
    <source>
        <dbReference type="Proteomes" id="UP000006757"/>
    </source>
</evidence>
<comment type="caution">
    <text evidence="2">The sequence shown here is derived from an EMBL/GenBank/DDBJ whole genome shotgun (WGS) entry which is preliminary data.</text>
</comment>
<evidence type="ECO:0000313" key="2">
    <source>
        <dbReference type="EMBL" id="EKC99436.1"/>
    </source>
</evidence>
<keyword evidence="3" id="KW-1185">Reference proteome</keyword>
<dbReference type="AlphaFoldDB" id="K1VJR8"/>
<dbReference type="InParanoid" id="K1VJR8"/>
<sequence>MPHALPTPPDTPGSLRIKASPRLHELSIDTPMLSGTWPRNRGPASGRHPLRADSLYAMESSLQPQTSTSSPTCAYGPFAAFAECRAVLARADASFVYRSGELARLEAVAYIVEVFSAAGSRPSTVVGGEERPVLISPSARSSSLRSSISSITSLTSSPFSGSPFTPPSPTPIYKIPLPVPPSTARPRTSDQVLLTFRRILSSPPPTLRLFLSKYPALSFAFEPNGLEYVAPPRLAAIRIPQSSPALVLHDLLVLEQHIYTRSRPSHSPVYPMNPFSSLGHCMQDPEGFGVWRTIAAYLAAILAKEGEAGVRDYLGEVRDLARERAQARRAMRDGSRRHDRQEVLPTARQNALLKSAGLPLLTPP</sequence>
<feature type="region of interest" description="Disordered" evidence="1">
    <location>
        <begin position="29"/>
        <end position="49"/>
    </location>
</feature>
<dbReference type="EMBL" id="AMBO01000372">
    <property type="protein sequence ID" value="EKC99436.1"/>
    <property type="molecule type" value="Genomic_DNA"/>
</dbReference>
<gene>
    <name evidence="2" type="ORF">A1Q2_06373</name>
</gene>
<organism evidence="2 3">
    <name type="scientific">Trichosporon asahii var. asahii (strain CBS 8904)</name>
    <name type="common">Yeast</name>
    <dbReference type="NCBI Taxonomy" id="1220162"/>
    <lineage>
        <taxon>Eukaryota</taxon>
        <taxon>Fungi</taxon>
        <taxon>Dikarya</taxon>
        <taxon>Basidiomycota</taxon>
        <taxon>Agaricomycotina</taxon>
        <taxon>Tremellomycetes</taxon>
        <taxon>Trichosporonales</taxon>
        <taxon>Trichosporonaceae</taxon>
        <taxon>Trichosporon</taxon>
    </lineage>
</organism>
<protein>
    <submittedName>
        <fullName evidence="2">Uncharacterized protein</fullName>
    </submittedName>
</protein>